<keyword evidence="5" id="KW-1185">Reference proteome</keyword>
<dbReference type="Proteomes" id="UP000192247">
    <property type="component" value="Unassembled WGS sequence"/>
</dbReference>
<evidence type="ECO:0000259" key="3">
    <source>
        <dbReference type="Pfam" id="PF00561"/>
    </source>
</evidence>
<dbReference type="EMBL" id="MNPL01016067">
    <property type="protein sequence ID" value="OQR70799.1"/>
    <property type="molecule type" value="Genomic_DNA"/>
</dbReference>
<keyword evidence="1" id="KW-0442">Lipid degradation</keyword>
<dbReference type="OrthoDB" id="7958685at2759"/>
<dbReference type="GO" id="GO:0016042">
    <property type="term" value="P:lipid catabolic process"/>
    <property type="evidence" value="ECO:0007669"/>
    <property type="project" value="UniProtKB-KW"/>
</dbReference>
<dbReference type="AlphaFoldDB" id="A0A1V9XB83"/>
<dbReference type="STRING" id="418985.A0A1V9XB83"/>
<dbReference type="InParanoid" id="A0A1V9XB83"/>
<organism evidence="4 5">
    <name type="scientific">Tropilaelaps mercedesae</name>
    <dbReference type="NCBI Taxonomy" id="418985"/>
    <lineage>
        <taxon>Eukaryota</taxon>
        <taxon>Metazoa</taxon>
        <taxon>Ecdysozoa</taxon>
        <taxon>Arthropoda</taxon>
        <taxon>Chelicerata</taxon>
        <taxon>Arachnida</taxon>
        <taxon>Acari</taxon>
        <taxon>Parasitiformes</taxon>
        <taxon>Mesostigmata</taxon>
        <taxon>Gamasina</taxon>
        <taxon>Dermanyssoidea</taxon>
        <taxon>Laelapidae</taxon>
        <taxon>Tropilaelaps</taxon>
    </lineage>
</organism>
<evidence type="ECO:0000256" key="2">
    <source>
        <dbReference type="ARBA" id="ARBA00023098"/>
    </source>
</evidence>
<gene>
    <name evidence="4" type="ORF">BIW11_11392</name>
</gene>
<proteinExistence type="predicted"/>
<dbReference type="InterPro" id="IPR029058">
    <property type="entry name" value="AB_hydrolase_fold"/>
</dbReference>
<dbReference type="InterPro" id="IPR000073">
    <property type="entry name" value="AB_hydrolase_1"/>
</dbReference>
<keyword evidence="2" id="KW-0443">Lipid metabolism</keyword>
<feature type="domain" description="AB hydrolase-1" evidence="3">
    <location>
        <begin position="62"/>
        <end position="387"/>
    </location>
</feature>
<protein>
    <submittedName>
        <fullName evidence="4">Gastric triacylglycerol lipase-like</fullName>
    </submittedName>
</protein>
<reference evidence="4 5" key="1">
    <citation type="journal article" date="2017" name="Gigascience">
        <title>Draft genome of the honey bee ectoparasitic mite, Tropilaelaps mercedesae, is shaped by the parasitic life history.</title>
        <authorList>
            <person name="Dong X."/>
            <person name="Armstrong S.D."/>
            <person name="Xia D."/>
            <person name="Makepeace B.L."/>
            <person name="Darby A.C."/>
            <person name="Kadowaki T."/>
        </authorList>
    </citation>
    <scope>NUCLEOTIDE SEQUENCE [LARGE SCALE GENOMIC DNA]</scope>
    <source>
        <strain evidence="4">Wuxi-XJTLU</strain>
    </source>
</reference>
<dbReference type="Pfam" id="PF00561">
    <property type="entry name" value="Abhydrolase_1"/>
    <property type="match status" value="1"/>
</dbReference>
<dbReference type="SUPFAM" id="SSF53474">
    <property type="entry name" value="alpha/beta-Hydrolases"/>
    <property type="match status" value="1"/>
</dbReference>
<evidence type="ECO:0000313" key="4">
    <source>
        <dbReference type="EMBL" id="OQR70799.1"/>
    </source>
</evidence>
<dbReference type="PANTHER" id="PTHR11005">
    <property type="entry name" value="LYSOSOMAL ACID LIPASE-RELATED"/>
    <property type="match status" value="1"/>
</dbReference>
<accession>A0A1V9XB83</accession>
<dbReference type="Gene3D" id="3.40.50.1820">
    <property type="entry name" value="alpha/beta hydrolase"/>
    <property type="match status" value="2"/>
</dbReference>
<sequence>MGASARTGWRTQVWVLTRFGLSSQPLPYEQAGQSEAFGKDLSVSLISLVSLISDVCRLRFVMRAGEESLYYVGHSQGTMVMFGLLSIWPEYQKKVKAFAALAPVANVTTITSPIRWLTPLSDDLAQLIEWMGTGEFLSNSKFINFLAKTVCDLAITREICEDAIFLICGPDSQQLNITRLSVYLSHTPAGTSVRNVLHYAQLIKARRFQMYDFGVTENQKSEPQRATNKKRPVRFSGAATQVRSALSAHGIENGQSAAQISCFVAKIRFAAAALPRRKVARNSPSTTTSVRATLAKMAFAIFNRGQTRRLFLFVGLSSALASAFMSSQIGNDGYGQATPPEYDTRNIHEVPIALYWSSNDWFGDPADVKVLEERLPSLKRVYEVPDSKFTHLDFVFGIRAAELVYADMLDFFDYC</sequence>
<name>A0A1V9XB83_9ACAR</name>
<evidence type="ECO:0000313" key="5">
    <source>
        <dbReference type="Proteomes" id="UP000192247"/>
    </source>
</evidence>
<comment type="caution">
    <text evidence="4">The sequence shown here is derived from an EMBL/GenBank/DDBJ whole genome shotgun (WGS) entry which is preliminary data.</text>
</comment>
<evidence type="ECO:0000256" key="1">
    <source>
        <dbReference type="ARBA" id="ARBA00022963"/>
    </source>
</evidence>